<evidence type="ECO:0000313" key="2">
    <source>
        <dbReference type="EMBL" id="GAH83761.1"/>
    </source>
</evidence>
<dbReference type="GO" id="GO:0008270">
    <property type="term" value="F:zinc ion binding"/>
    <property type="evidence" value="ECO:0007669"/>
    <property type="project" value="InterPro"/>
</dbReference>
<evidence type="ECO:0000259" key="1">
    <source>
        <dbReference type="Pfam" id="PF01844"/>
    </source>
</evidence>
<dbReference type="Pfam" id="PF01844">
    <property type="entry name" value="HNH"/>
    <property type="match status" value="1"/>
</dbReference>
<feature type="non-terminal residue" evidence="2">
    <location>
        <position position="90"/>
    </location>
</feature>
<accession>X1IMT6</accession>
<sequence length="90" mass="10763">MNWRTKRHKDRKAQEEYFEDHPYCEVCLAEGRGRCPADDVHEILYRSQGGKCVPENEISTCRPDHDRMHFKTEPYLRKEDLLRIKEGENA</sequence>
<protein>
    <recommendedName>
        <fullName evidence="1">HNH domain-containing protein</fullName>
    </recommendedName>
</protein>
<organism evidence="2">
    <name type="scientific">marine sediment metagenome</name>
    <dbReference type="NCBI Taxonomy" id="412755"/>
    <lineage>
        <taxon>unclassified sequences</taxon>
        <taxon>metagenomes</taxon>
        <taxon>ecological metagenomes</taxon>
    </lineage>
</organism>
<dbReference type="GO" id="GO:0003676">
    <property type="term" value="F:nucleic acid binding"/>
    <property type="evidence" value="ECO:0007669"/>
    <property type="project" value="InterPro"/>
</dbReference>
<name>X1IMT6_9ZZZZ</name>
<dbReference type="InterPro" id="IPR002711">
    <property type="entry name" value="HNH"/>
</dbReference>
<dbReference type="EMBL" id="BARU01042336">
    <property type="protein sequence ID" value="GAH83761.1"/>
    <property type="molecule type" value="Genomic_DNA"/>
</dbReference>
<gene>
    <name evidence="2" type="ORF">S03H2_65073</name>
</gene>
<feature type="domain" description="HNH" evidence="1">
    <location>
        <begin position="24"/>
        <end position="69"/>
    </location>
</feature>
<dbReference type="GO" id="GO:0004519">
    <property type="term" value="F:endonuclease activity"/>
    <property type="evidence" value="ECO:0007669"/>
    <property type="project" value="InterPro"/>
</dbReference>
<reference evidence="2" key="1">
    <citation type="journal article" date="2014" name="Front. Microbiol.">
        <title>High frequency of phylogenetically diverse reductive dehalogenase-homologous genes in deep subseafloor sedimentary metagenomes.</title>
        <authorList>
            <person name="Kawai M."/>
            <person name="Futagami T."/>
            <person name="Toyoda A."/>
            <person name="Takaki Y."/>
            <person name="Nishi S."/>
            <person name="Hori S."/>
            <person name="Arai W."/>
            <person name="Tsubouchi T."/>
            <person name="Morono Y."/>
            <person name="Uchiyama I."/>
            <person name="Ito T."/>
            <person name="Fujiyama A."/>
            <person name="Inagaki F."/>
            <person name="Takami H."/>
        </authorList>
    </citation>
    <scope>NUCLEOTIDE SEQUENCE</scope>
    <source>
        <strain evidence="2">Expedition CK06-06</strain>
    </source>
</reference>
<proteinExistence type="predicted"/>
<dbReference type="AlphaFoldDB" id="X1IMT6"/>
<comment type="caution">
    <text evidence="2">The sequence shown here is derived from an EMBL/GenBank/DDBJ whole genome shotgun (WGS) entry which is preliminary data.</text>
</comment>